<dbReference type="GO" id="GO:0016787">
    <property type="term" value="F:hydrolase activity"/>
    <property type="evidence" value="ECO:0007669"/>
    <property type="project" value="UniProtKB-KW"/>
</dbReference>
<dbReference type="OMA" id="CVQGYSE"/>
<accession>N1PIA9</accession>
<dbReference type="HOGENOM" id="CLU_045011_2_0_1"/>
<dbReference type="OrthoDB" id="2363873at2759"/>
<evidence type="ECO:0008006" key="4">
    <source>
        <dbReference type="Google" id="ProtNLM"/>
    </source>
</evidence>
<gene>
    <name evidence="2" type="ORF">DOTSEDRAFT_73236</name>
</gene>
<sequence>MPKHVVFDIVGTLVCFDAFYNRIDEVIGKSLRSHGVPAQLFGFAWMTQAELEFTFLSISSRHTSYKDVMKAMFYRTLWMSGIQEPRKFATDEEREACQEGYSLLGLREGAKECIEMLKSENFNVWCLTTADIARVQGYFKRGGVEMPAENFISCDSHGVAKPALAAYRPIFEHFGQGDEKWFAAAHMWDVSAARQVGFKGAYTSQYEKEDCLEIFGGEMEVMAPTLVDMAQKMIATAGAG</sequence>
<dbReference type="Gene3D" id="1.10.150.240">
    <property type="entry name" value="Putative phosphatase, domain 2"/>
    <property type="match status" value="1"/>
</dbReference>
<organism evidence="2 3">
    <name type="scientific">Dothistroma septosporum (strain NZE10 / CBS 128990)</name>
    <name type="common">Red band needle blight fungus</name>
    <name type="synonym">Mycosphaerella pini</name>
    <dbReference type="NCBI Taxonomy" id="675120"/>
    <lineage>
        <taxon>Eukaryota</taxon>
        <taxon>Fungi</taxon>
        <taxon>Dikarya</taxon>
        <taxon>Ascomycota</taxon>
        <taxon>Pezizomycotina</taxon>
        <taxon>Dothideomycetes</taxon>
        <taxon>Dothideomycetidae</taxon>
        <taxon>Mycosphaerellales</taxon>
        <taxon>Mycosphaerellaceae</taxon>
        <taxon>Dothistroma</taxon>
    </lineage>
</organism>
<name>N1PIA9_DOTSN</name>
<reference evidence="2 3" key="2">
    <citation type="journal article" date="2012" name="PLoS Pathog.">
        <title>Diverse lifestyles and strategies of plant pathogenesis encoded in the genomes of eighteen Dothideomycetes fungi.</title>
        <authorList>
            <person name="Ohm R.A."/>
            <person name="Feau N."/>
            <person name="Henrissat B."/>
            <person name="Schoch C.L."/>
            <person name="Horwitz B.A."/>
            <person name="Barry K.W."/>
            <person name="Condon B.J."/>
            <person name="Copeland A.C."/>
            <person name="Dhillon B."/>
            <person name="Glaser F."/>
            <person name="Hesse C.N."/>
            <person name="Kosti I."/>
            <person name="LaButti K."/>
            <person name="Lindquist E.A."/>
            <person name="Lucas S."/>
            <person name="Salamov A.A."/>
            <person name="Bradshaw R.E."/>
            <person name="Ciuffetti L."/>
            <person name="Hamelin R.C."/>
            <person name="Kema G.H.J."/>
            <person name="Lawrence C."/>
            <person name="Scott J.A."/>
            <person name="Spatafora J.W."/>
            <person name="Turgeon B.G."/>
            <person name="de Wit P.J.G.M."/>
            <person name="Zhong S."/>
            <person name="Goodwin S.B."/>
            <person name="Grigoriev I.V."/>
        </authorList>
    </citation>
    <scope>NUCLEOTIDE SEQUENCE [LARGE SCALE GENOMIC DNA]</scope>
    <source>
        <strain evidence="3">NZE10 / CBS 128990</strain>
    </source>
</reference>
<dbReference type="AlphaFoldDB" id="N1PIA9"/>
<dbReference type="InterPro" id="IPR036412">
    <property type="entry name" value="HAD-like_sf"/>
</dbReference>
<dbReference type="InterPro" id="IPR023214">
    <property type="entry name" value="HAD_sf"/>
</dbReference>
<evidence type="ECO:0000313" key="2">
    <source>
        <dbReference type="EMBL" id="EME42343.1"/>
    </source>
</evidence>
<dbReference type="Gene3D" id="3.40.50.1000">
    <property type="entry name" value="HAD superfamily/HAD-like"/>
    <property type="match status" value="1"/>
</dbReference>
<dbReference type="PANTHER" id="PTHR43316:SF4">
    <property type="entry name" value="ACID DEHALOGENASE, PUTATIVE (AFU_ORTHOLOGUE AFUA_8G05870)-RELATED"/>
    <property type="match status" value="1"/>
</dbReference>
<dbReference type="eggNOG" id="ENOG502S2N3">
    <property type="taxonomic scope" value="Eukaryota"/>
</dbReference>
<proteinExistence type="predicted"/>
<evidence type="ECO:0000313" key="3">
    <source>
        <dbReference type="Proteomes" id="UP000016933"/>
    </source>
</evidence>
<keyword evidence="3" id="KW-1185">Reference proteome</keyword>
<dbReference type="Proteomes" id="UP000016933">
    <property type="component" value="Unassembled WGS sequence"/>
</dbReference>
<dbReference type="InterPro" id="IPR023198">
    <property type="entry name" value="PGP-like_dom2"/>
</dbReference>
<dbReference type="Pfam" id="PF00702">
    <property type="entry name" value="Hydrolase"/>
    <property type="match status" value="1"/>
</dbReference>
<evidence type="ECO:0000256" key="1">
    <source>
        <dbReference type="ARBA" id="ARBA00022801"/>
    </source>
</evidence>
<dbReference type="EMBL" id="KB446541">
    <property type="protein sequence ID" value="EME42343.1"/>
    <property type="molecule type" value="Genomic_DNA"/>
</dbReference>
<protein>
    <recommendedName>
        <fullName evidence="4">2-haloalkanoic acid dehalogenase</fullName>
    </recommendedName>
</protein>
<dbReference type="PANTHER" id="PTHR43316">
    <property type="entry name" value="HYDROLASE, HALOACID DELAHOGENASE-RELATED"/>
    <property type="match status" value="1"/>
</dbReference>
<dbReference type="SUPFAM" id="SSF56784">
    <property type="entry name" value="HAD-like"/>
    <property type="match status" value="1"/>
</dbReference>
<keyword evidence="1" id="KW-0378">Hydrolase</keyword>
<reference evidence="3" key="1">
    <citation type="journal article" date="2012" name="PLoS Genet.">
        <title>The genomes of the fungal plant pathogens Cladosporium fulvum and Dothistroma septosporum reveal adaptation to different hosts and lifestyles but also signatures of common ancestry.</title>
        <authorList>
            <person name="de Wit P.J.G.M."/>
            <person name="van der Burgt A."/>
            <person name="Oekmen B."/>
            <person name="Stergiopoulos I."/>
            <person name="Abd-Elsalam K.A."/>
            <person name="Aerts A.L."/>
            <person name="Bahkali A.H."/>
            <person name="Beenen H.G."/>
            <person name="Chettri P."/>
            <person name="Cox M.P."/>
            <person name="Datema E."/>
            <person name="de Vries R.P."/>
            <person name="Dhillon B."/>
            <person name="Ganley A.R."/>
            <person name="Griffiths S.A."/>
            <person name="Guo Y."/>
            <person name="Hamelin R.C."/>
            <person name="Henrissat B."/>
            <person name="Kabir M.S."/>
            <person name="Jashni M.K."/>
            <person name="Kema G."/>
            <person name="Klaubauf S."/>
            <person name="Lapidus A."/>
            <person name="Levasseur A."/>
            <person name="Lindquist E."/>
            <person name="Mehrabi R."/>
            <person name="Ohm R.A."/>
            <person name="Owen T.J."/>
            <person name="Salamov A."/>
            <person name="Schwelm A."/>
            <person name="Schijlen E."/>
            <person name="Sun H."/>
            <person name="van den Burg H.A."/>
            <person name="van Ham R.C.H.J."/>
            <person name="Zhang S."/>
            <person name="Goodwin S.B."/>
            <person name="Grigoriev I.V."/>
            <person name="Collemare J."/>
            <person name="Bradshaw R.E."/>
        </authorList>
    </citation>
    <scope>NUCLEOTIDE SEQUENCE [LARGE SCALE GENOMIC DNA]</scope>
    <source>
        <strain evidence="3">NZE10 / CBS 128990</strain>
    </source>
</reference>
<dbReference type="STRING" id="675120.N1PIA9"/>
<dbReference type="InterPro" id="IPR051540">
    <property type="entry name" value="S-2-haloacid_dehalogenase"/>
</dbReference>